<dbReference type="EMBL" id="MU006036">
    <property type="protein sequence ID" value="KAF2857584.1"/>
    <property type="molecule type" value="Genomic_DNA"/>
</dbReference>
<feature type="compositionally biased region" description="Low complexity" evidence="1">
    <location>
        <begin position="76"/>
        <end position="87"/>
    </location>
</feature>
<evidence type="ECO:0000313" key="3">
    <source>
        <dbReference type="Proteomes" id="UP000799421"/>
    </source>
</evidence>
<feature type="region of interest" description="Disordered" evidence="1">
    <location>
        <begin position="17"/>
        <end position="141"/>
    </location>
</feature>
<feature type="compositionally biased region" description="Low complexity" evidence="1">
    <location>
        <begin position="125"/>
        <end position="141"/>
    </location>
</feature>
<dbReference type="OrthoDB" id="4207123at2759"/>
<name>A0A6A7BQU2_9PEZI</name>
<sequence length="186" mass="19670">MPFLNVFLSAFKAPLHSQPPAVASAASPTPTATAKSAAAAAAANTTTTTESVSSITWSESPRRSSAERGEAGISEQPAAATAPQQIPNSTARKKSSENFPQPPLHHQISWGWPLSTTRRRGSGGSTNSTLTSSSSYSSTGGFREVKGESWYVAGCPFVGGEERVYRLAIARRQKNLDLGDFDRLSL</sequence>
<accession>A0A6A7BQU2</accession>
<dbReference type="Proteomes" id="UP000799421">
    <property type="component" value="Unassembled WGS sequence"/>
</dbReference>
<evidence type="ECO:0000256" key="1">
    <source>
        <dbReference type="SAM" id="MobiDB-lite"/>
    </source>
</evidence>
<gene>
    <name evidence="2" type="ORF">K470DRAFT_168910</name>
</gene>
<keyword evidence="3" id="KW-1185">Reference proteome</keyword>
<reference evidence="2" key="1">
    <citation type="journal article" date="2020" name="Stud. Mycol.">
        <title>101 Dothideomycetes genomes: a test case for predicting lifestyles and emergence of pathogens.</title>
        <authorList>
            <person name="Haridas S."/>
            <person name="Albert R."/>
            <person name="Binder M."/>
            <person name="Bloem J."/>
            <person name="Labutti K."/>
            <person name="Salamov A."/>
            <person name="Andreopoulos B."/>
            <person name="Baker S."/>
            <person name="Barry K."/>
            <person name="Bills G."/>
            <person name="Bluhm B."/>
            <person name="Cannon C."/>
            <person name="Castanera R."/>
            <person name="Culley D."/>
            <person name="Daum C."/>
            <person name="Ezra D."/>
            <person name="Gonzalez J."/>
            <person name="Henrissat B."/>
            <person name="Kuo A."/>
            <person name="Liang C."/>
            <person name="Lipzen A."/>
            <person name="Lutzoni F."/>
            <person name="Magnuson J."/>
            <person name="Mondo S."/>
            <person name="Nolan M."/>
            <person name="Ohm R."/>
            <person name="Pangilinan J."/>
            <person name="Park H.-J."/>
            <person name="Ramirez L."/>
            <person name="Alfaro M."/>
            <person name="Sun H."/>
            <person name="Tritt A."/>
            <person name="Yoshinaga Y."/>
            <person name="Zwiers L.-H."/>
            <person name="Turgeon B."/>
            <person name="Goodwin S."/>
            <person name="Spatafora J."/>
            <person name="Crous P."/>
            <person name="Grigoriev I."/>
        </authorList>
    </citation>
    <scope>NUCLEOTIDE SEQUENCE</scope>
    <source>
        <strain evidence="2">CBS 480.64</strain>
    </source>
</reference>
<dbReference type="PANTHER" id="PTHR42095">
    <property type="entry name" value="YALI0C12166P"/>
    <property type="match status" value="1"/>
</dbReference>
<feature type="compositionally biased region" description="Basic and acidic residues" evidence="1">
    <location>
        <begin position="60"/>
        <end position="70"/>
    </location>
</feature>
<organism evidence="2 3">
    <name type="scientific">Piedraia hortae CBS 480.64</name>
    <dbReference type="NCBI Taxonomy" id="1314780"/>
    <lineage>
        <taxon>Eukaryota</taxon>
        <taxon>Fungi</taxon>
        <taxon>Dikarya</taxon>
        <taxon>Ascomycota</taxon>
        <taxon>Pezizomycotina</taxon>
        <taxon>Dothideomycetes</taxon>
        <taxon>Dothideomycetidae</taxon>
        <taxon>Capnodiales</taxon>
        <taxon>Piedraiaceae</taxon>
        <taxon>Piedraia</taxon>
    </lineage>
</organism>
<dbReference type="PANTHER" id="PTHR42095:SF1">
    <property type="entry name" value="YALI0C12166P"/>
    <property type="match status" value="1"/>
</dbReference>
<proteinExistence type="predicted"/>
<dbReference type="AlphaFoldDB" id="A0A6A7BQU2"/>
<protein>
    <submittedName>
        <fullName evidence="2">Uncharacterized protein</fullName>
    </submittedName>
</protein>
<feature type="compositionally biased region" description="Low complexity" evidence="1">
    <location>
        <begin position="18"/>
        <end position="59"/>
    </location>
</feature>
<evidence type="ECO:0000313" key="2">
    <source>
        <dbReference type="EMBL" id="KAF2857584.1"/>
    </source>
</evidence>